<sequence>MLLRRRRGDVRGVVGDKPRIRRRRVHIARVINRAQIHRVLVLNDAVLLLVLLFGQIEPLPFQLPVLIEVHFERGDVILESEGGDRPEDVVAVDRLPLLPLALVGGLAGDEADELRHALLDALLGVLGDLPAGRDDLLHDPADIGDWEELVLFLVADFGAGAAAILFGARSGAHVLGVSGPFIVVHGWRRKGGWMELIWC</sequence>
<comment type="caution">
    <text evidence="2">The sequence shown here is derived from an EMBL/GenBank/DDBJ whole genome shotgun (WGS) entry which is preliminary data.</text>
</comment>
<keyword evidence="1" id="KW-1133">Transmembrane helix</keyword>
<keyword evidence="1" id="KW-0472">Membrane</keyword>
<dbReference type="Proteomes" id="UP001152523">
    <property type="component" value="Unassembled WGS sequence"/>
</dbReference>
<organism evidence="2 3">
    <name type="scientific">Cuscuta epithymum</name>
    <dbReference type="NCBI Taxonomy" id="186058"/>
    <lineage>
        <taxon>Eukaryota</taxon>
        <taxon>Viridiplantae</taxon>
        <taxon>Streptophyta</taxon>
        <taxon>Embryophyta</taxon>
        <taxon>Tracheophyta</taxon>
        <taxon>Spermatophyta</taxon>
        <taxon>Magnoliopsida</taxon>
        <taxon>eudicotyledons</taxon>
        <taxon>Gunneridae</taxon>
        <taxon>Pentapetalae</taxon>
        <taxon>asterids</taxon>
        <taxon>lamiids</taxon>
        <taxon>Solanales</taxon>
        <taxon>Convolvulaceae</taxon>
        <taxon>Cuscuteae</taxon>
        <taxon>Cuscuta</taxon>
        <taxon>Cuscuta subgen. Cuscuta</taxon>
    </lineage>
</organism>
<evidence type="ECO:0000256" key="1">
    <source>
        <dbReference type="SAM" id="Phobius"/>
    </source>
</evidence>
<feature type="transmembrane region" description="Helical" evidence="1">
    <location>
        <begin position="39"/>
        <end position="56"/>
    </location>
</feature>
<dbReference type="AlphaFoldDB" id="A0AAV0EKM2"/>
<keyword evidence="3" id="KW-1185">Reference proteome</keyword>
<accession>A0AAV0EKM2</accession>
<dbReference type="EMBL" id="CAMAPF010000930">
    <property type="protein sequence ID" value="CAH9123279.1"/>
    <property type="molecule type" value="Genomic_DNA"/>
</dbReference>
<evidence type="ECO:0000313" key="2">
    <source>
        <dbReference type="EMBL" id="CAH9123279.1"/>
    </source>
</evidence>
<evidence type="ECO:0000313" key="3">
    <source>
        <dbReference type="Proteomes" id="UP001152523"/>
    </source>
</evidence>
<proteinExistence type="predicted"/>
<reference evidence="2" key="1">
    <citation type="submission" date="2022-07" db="EMBL/GenBank/DDBJ databases">
        <authorList>
            <person name="Macas J."/>
            <person name="Novak P."/>
            <person name="Neumann P."/>
        </authorList>
    </citation>
    <scope>NUCLEOTIDE SEQUENCE</scope>
</reference>
<keyword evidence="1" id="KW-0812">Transmembrane</keyword>
<protein>
    <submittedName>
        <fullName evidence="2">Uncharacterized protein</fullName>
    </submittedName>
</protein>
<name>A0AAV0EKM2_9ASTE</name>
<gene>
    <name evidence="2" type="ORF">CEPIT_LOCUS25093</name>
</gene>